<dbReference type="AlphaFoldDB" id="A0A382TIB3"/>
<sequence length="40" mass="4817">PLESLVQECQKGRLLQEFDLYLKGQLRLFLRRQRNWGGLN</sequence>
<organism evidence="1">
    <name type="scientific">marine metagenome</name>
    <dbReference type="NCBI Taxonomy" id="408172"/>
    <lineage>
        <taxon>unclassified sequences</taxon>
        <taxon>metagenomes</taxon>
        <taxon>ecological metagenomes</taxon>
    </lineage>
</organism>
<gene>
    <name evidence="1" type="ORF">METZ01_LOCUS374704</name>
</gene>
<protein>
    <submittedName>
        <fullName evidence="1">Uncharacterized protein</fullName>
    </submittedName>
</protein>
<name>A0A382TIB3_9ZZZZ</name>
<accession>A0A382TIB3</accession>
<evidence type="ECO:0000313" key="1">
    <source>
        <dbReference type="EMBL" id="SVD21850.1"/>
    </source>
</evidence>
<reference evidence="1" key="1">
    <citation type="submission" date="2018-05" db="EMBL/GenBank/DDBJ databases">
        <authorList>
            <person name="Lanie J.A."/>
            <person name="Ng W.-L."/>
            <person name="Kazmierczak K.M."/>
            <person name="Andrzejewski T.M."/>
            <person name="Davidsen T.M."/>
            <person name="Wayne K.J."/>
            <person name="Tettelin H."/>
            <person name="Glass J.I."/>
            <person name="Rusch D."/>
            <person name="Podicherti R."/>
            <person name="Tsui H.-C.T."/>
            <person name="Winkler M.E."/>
        </authorList>
    </citation>
    <scope>NUCLEOTIDE SEQUENCE</scope>
</reference>
<proteinExistence type="predicted"/>
<feature type="non-terminal residue" evidence="1">
    <location>
        <position position="40"/>
    </location>
</feature>
<dbReference type="EMBL" id="UINC01136840">
    <property type="protein sequence ID" value="SVD21850.1"/>
    <property type="molecule type" value="Genomic_DNA"/>
</dbReference>
<feature type="non-terminal residue" evidence="1">
    <location>
        <position position="1"/>
    </location>
</feature>